<evidence type="ECO:0000256" key="1">
    <source>
        <dbReference type="ARBA" id="ARBA00004123"/>
    </source>
</evidence>
<dbReference type="InterPro" id="IPR000210">
    <property type="entry name" value="BTB/POZ_dom"/>
</dbReference>
<feature type="region of interest" description="Disordered" evidence="8">
    <location>
        <begin position="723"/>
        <end position="776"/>
    </location>
</feature>
<dbReference type="KEGG" id="dpx:DAPPUDRAFT_236682"/>
<keyword evidence="5" id="KW-0234">DNA repair</keyword>
<dbReference type="Pfam" id="PF09494">
    <property type="entry name" value="Slx4"/>
    <property type="match status" value="1"/>
</dbReference>
<dbReference type="AlphaFoldDB" id="E9G2V8"/>
<feature type="compositionally biased region" description="Basic residues" evidence="8">
    <location>
        <begin position="892"/>
        <end position="903"/>
    </location>
</feature>
<evidence type="ECO:0000259" key="9">
    <source>
        <dbReference type="PROSITE" id="PS50097"/>
    </source>
</evidence>
<evidence type="ECO:0000256" key="3">
    <source>
        <dbReference type="ARBA" id="ARBA00022763"/>
    </source>
</evidence>
<dbReference type="STRING" id="6669.E9G2V8"/>
<dbReference type="GO" id="GO:0000712">
    <property type="term" value="P:resolution of meiotic recombination intermediates"/>
    <property type="evidence" value="ECO:0000318"/>
    <property type="project" value="GO_Central"/>
</dbReference>
<sequence length="903" mass="101135">MEFPIENLAEVISDLRKDEEQGTGTILSHVFPMPADVPVVTKVKRKAKAKVAAKREPLQYTLALRSHAERERLIADRAASVLNHEPDDPLKPPKVTFTHPRPVSNYLRKYSQDERSLWQRASLNDMSNVDQLDVFYVSAFGSVISPPTKKCGYTNIMFHVSQLPGRNSSQMESFSNTQCILEELAFAAEGGFLDEPNPPENVVATSALPSAITKLTDDWSLFINNPLMSDLTIRTKSTDISAHRLVFTARFPRIVNHIVNKNSSDGFVLNWTSYSASSALKVLRFIYAASYEHDEEDARDVYRIARRHGINELIDLLPNQYESDAGTSEEDEDDSLQGINFEIDSSPKSSKKESFAADDLSGLSAFQKSVRFSETSQEDMEEKENDDKEEFDAHAESRSVSVSQHSESIKNLELSILDVEKDAKQNVQNTPSKEVSSEIHQMGRTITSAMDMEISSNITNKILPLSPDMFHETLTYSDEESKSAEDVVDLTQETNSDRQSERSFSPAAGSCEMNENSLDKADVAVAEYSITSSPPIPSFLQSPSLLQSPKNLLQNSPDNVVASCSRATPSYLIHDSFSSWSCYGGDIGNGSPVAEASLQLEKKKVEAAKPRTETDQYVDDEFPDELDSIFGPVHEPSPMRATVSLAIPCSADGVAVDINTPEGPRQAKKRKMDVTPLPDYQSMETPLLKQELVKYGLKPLKRSNAVKLLHHIYEELHPLVTDSESSFQDTPERGAVVEQRRTHQSIRAVPASPSKSSRDTSSYDDSESGHSQEDEESMIVMELDREIPDSQPDSPRRAVSLKDHMKEFLKKRPDIHKLVLTYEPISFEYLFAEIRKDRIRCKAQDLLDWLDQECITCRMKNRNRSRPANREADENPRFTPPKKVAPTAPAQKARRGVAKKLIP</sequence>
<reference evidence="10 11" key="1">
    <citation type="journal article" date="2011" name="Science">
        <title>The ecoresponsive genome of Daphnia pulex.</title>
        <authorList>
            <person name="Colbourne J.K."/>
            <person name="Pfrender M.E."/>
            <person name="Gilbert D."/>
            <person name="Thomas W.K."/>
            <person name="Tucker A."/>
            <person name="Oakley T.H."/>
            <person name="Tokishita S."/>
            <person name="Aerts A."/>
            <person name="Arnold G.J."/>
            <person name="Basu M.K."/>
            <person name="Bauer D.J."/>
            <person name="Caceres C.E."/>
            <person name="Carmel L."/>
            <person name="Casola C."/>
            <person name="Choi J.H."/>
            <person name="Detter J.C."/>
            <person name="Dong Q."/>
            <person name="Dusheyko S."/>
            <person name="Eads B.D."/>
            <person name="Frohlich T."/>
            <person name="Geiler-Samerotte K.A."/>
            <person name="Gerlach D."/>
            <person name="Hatcher P."/>
            <person name="Jogdeo S."/>
            <person name="Krijgsveld J."/>
            <person name="Kriventseva E.V."/>
            <person name="Kultz D."/>
            <person name="Laforsch C."/>
            <person name="Lindquist E."/>
            <person name="Lopez J."/>
            <person name="Manak J.R."/>
            <person name="Muller J."/>
            <person name="Pangilinan J."/>
            <person name="Patwardhan R.P."/>
            <person name="Pitluck S."/>
            <person name="Pritham E.J."/>
            <person name="Rechtsteiner A."/>
            <person name="Rho M."/>
            <person name="Rogozin I.B."/>
            <person name="Sakarya O."/>
            <person name="Salamov A."/>
            <person name="Schaack S."/>
            <person name="Shapiro H."/>
            <person name="Shiga Y."/>
            <person name="Skalitzky C."/>
            <person name="Smith Z."/>
            <person name="Souvorov A."/>
            <person name="Sung W."/>
            <person name="Tang Z."/>
            <person name="Tsuchiya D."/>
            <person name="Tu H."/>
            <person name="Vos H."/>
            <person name="Wang M."/>
            <person name="Wolf Y.I."/>
            <person name="Yamagata H."/>
            <person name="Yamada T."/>
            <person name="Ye Y."/>
            <person name="Shaw J.R."/>
            <person name="Andrews J."/>
            <person name="Crease T.J."/>
            <person name="Tang H."/>
            <person name="Lucas S.M."/>
            <person name="Robertson H.M."/>
            <person name="Bork P."/>
            <person name="Koonin E.V."/>
            <person name="Zdobnov E.M."/>
            <person name="Grigoriev I.V."/>
            <person name="Lynch M."/>
            <person name="Boore J.L."/>
        </authorList>
    </citation>
    <scope>NUCLEOTIDE SEQUENCE [LARGE SCALE GENOMIC DNA]</scope>
</reference>
<feature type="domain" description="BTB" evidence="9">
    <location>
        <begin position="229"/>
        <end position="295"/>
    </location>
</feature>
<dbReference type="CDD" id="cd22999">
    <property type="entry name" value="SAP_SLX4"/>
    <property type="match status" value="1"/>
</dbReference>
<keyword evidence="3" id="KW-0227">DNA damage</keyword>
<dbReference type="GO" id="GO:0033557">
    <property type="term" value="C:Slx1-Slx4 complex"/>
    <property type="evidence" value="ECO:0000318"/>
    <property type="project" value="GO_Central"/>
</dbReference>
<evidence type="ECO:0000256" key="8">
    <source>
        <dbReference type="SAM" id="MobiDB-lite"/>
    </source>
</evidence>
<dbReference type="SUPFAM" id="SSF54695">
    <property type="entry name" value="POZ domain"/>
    <property type="match status" value="1"/>
</dbReference>
<keyword evidence="6" id="KW-0539">Nucleus</keyword>
<gene>
    <name evidence="10" type="ORF">DAPPUDRAFT_236682</name>
</gene>
<dbReference type="PANTHER" id="PTHR21541">
    <property type="entry name" value="BTB POZ DOMAIN CONTAINING 12"/>
    <property type="match status" value="1"/>
</dbReference>
<name>E9G2V8_DAPPU</name>
<feature type="compositionally biased region" description="Acidic residues" evidence="8">
    <location>
        <begin position="376"/>
        <end position="390"/>
    </location>
</feature>
<keyword evidence="11" id="KW-1185">Reference proteome</keyword>
<protein>
    <recommendedName>
        <fullName evidence="7">Structure-specific endonuclease subunit SLX4</fullName>
    </recommendedName>
</protein>
<evidence type="ECO:0000256" key="5">
    <source>
        <dbReference type="ARBA" id="ARBA00023204"/>
    </source>
</evidence>
<dbReference type="InterPro" id="IPR011333">
    <property type="entry name" value="SKP1/BTB/POZ_sf"/>
</dbReference>
<evidence type="ECO:0000256" key="6">
    <source>
        <dbReference type="ARBA" id="ARBA00023242"/>
    </source>
</evidence>
<feature type="compositionally biased region" description="Low complexity" evidence="8">
    <location>
        <begin position="881"/>
        <end position="891"/>
    </location>
</feature>
<dbReference type="OMA" id="CEMNENS"/>
<dbReference type="OrthoDB" id="1931232at2759"/>
<dbReference type="HOGENOM" id="CLU_321127_0_0_1"/>
<evidence type="ECO:0000313" key="11">
    <source>
        <dbReference type="Proteomes" id="UP000000305"/>
    </source>
</evidence>
<dbReference type="Gene3D" id="3.30.710.10">
    <property type="entry name" value="Potassium Channel Kv1.1, Chain A"/>
    <property type="match status" value="1"/>
</dbReference>
<evidence type="ECO:0000256" key="4">
    <source>
        <dbReference type="ARBA" id="ARBA00023172"/>
    </source>
</evidence>
<dbReference type="PANTHER" id="PTHR21541:SF3">
    <property type="entry name" value="STRUCTURE-SPECIFIC ENDONUCLEASE SUBUNIT SLX4"/>
    <property type="match status" value="1"/>
</dbReference>
<dbReference type="eggNOG" id="ENOG502S74K">
    <property type="taxonomic scope" value="Eukaryota"/>
</dbReference>
<feature type="region of interest" description="Disordered" evidence="8">
    <location>
        <begin position="371"/>
        <end position="407"/>
    </location>
</feature>
<dbReference type="Pfam" id="PF00651">
    <property type="entry name" value="BTB"/>
    <property type="match status" value="1"/>
</dbReference>
<evidence type="ECO:0000256" key="2">
    <source>
        <dbReference type="ARBA" id="ARBA00006661"/>
    </source>
</evidence>
<dbReference type="GO" id="GO:0006260">
    <property type="term" value="P:DNA replication"/>
    <property type="evidence" value="ECO:0007669"/>
    <property type="project" value="InterPro"/>
</dbReference>
<dbReference type="PROSITE" id="PS50097">
    <property type="entry name" value="BTB"/>
    <property type="match status" value="1"/>
</dbReference>
<evidence type="ECO:0000256" key="7">
    <source>
        <dbReference type="ARBA" id="ARBA00029496"/>
    </source>
</evidence>
<comment type="subcellular location">
    <subcellularLocation>
        <location evidence="1">Nucleus</location>
    </subcellularLocation>
</comment>
<feature type="region of interest" description="Disordered" evidence="8">
    <location>
        <begin position="477"/>
        <end position="513"/>
    </location>
</feature>
<proteinExistence type="inferred from homology"/>
<organism evidence="10 11">
    <name type="scientific">Daphnia pulex</name>
    <name type="common">Water flea</name>
    <dbReference type="NCBI Taxonomy" id="6669"/>
    <lineage>
        <taxon>Eukaryota</taxon>
        <taxon>Metazoa</taxon>
        <taxon>Ecdysozoa</taxon>
        <taxon>Arthropoda</taxon>
        <taxon>Crustacea</taxon>
        <taxon>Branchiopoda</taxon>
        <taxon>Diplostraca</taxon>
        <taxon>Cladocera</taxon>
        <taxon>Anomopoda</taxon>
        <taxon>Daphniidae</taxon>
        <taxon>Daphnia</taxon>
    </lineage>
</organism>
<dbReference type="GO" id="GO:0006281">
    <property type="term" value="P:DNA repair"/>
    <property type="evidence" value="ECO:0007669"/>
    <property type="project" value="UniProtKB-KW"/>
</dbReference>
<keyword evidence="4" id="KW-0233">DNA recombination</keyword>
<dbReference type="EMBL" id="GL732530">
    <property type="protein sequence ID" value="EFX86110.1"/>
    <property type="molecule type" value="Genomic_DNA"/>
</dbReference>
<dbReference type="InterPro" id="IPR018574">
    <property type="entry name" value="Structure-sp_endonuc_su_Slx4"/>
</dbReference>
<accession>E9G2V8</accession>
<evidence type="ECO:0000313" key="10">
    <source>
        <dbReference type="EMBL" id="EFX86110.1"/>
    </source>
</evidence>
<feature type="region of interest" description="Disordered" evidence="8">
    <location>
        <begin position="863"/>
        <end position="903"/>
    </location>
</feature>
<dbReference type="Proteomes" id="UP000000305">
    <property type="component" value="Unassembled WGS sequence"/>
</dbReference>
<dbReference type="InParanoid" id="E9G2V8"/>
<comment type="similarity">
    <text evidence="2">Belongs to the SLX4 family.</text>
</comment>